<evidence type="ECO:0000313" key="1">
    <source>
        <dbReference type="EMBL" id="VDP27547.1"/>
    </source>
</evidence>
<accession>A0A183NSW5</accession>
<proteinExistence type="predicted"/>
<evidence type="ECO:0000313" key="2">
    <source>
        <dbReference type="Proteomes" id="UP000269396"/>
    </source>
</evidence>
<dbReference type="AlphaFoldDB" id="A0A183NSW5"/>
<name>A0A183NSW5_9TREM</name>
<reference evidence="1 2" key="1">
    <citation type="submission" date="2018-11" db="EMBL/GenBank/DDBJ databases">
        <authorList>
            <consortium name="Pathogen Informatics"/>
        </authorList>
    </citation>
    <scope>NUCLEOTIDE SEQUENCE [LARGE SCALE GENOMIC DNA]</scope>
    <source>
        <strain>Denwood</strain>
        <strain evidence="2">Zambia</strain>
    </source>
</reference>
<gene>
    <name evidence="1" type="ORF">SMTD_LOCUS5201</name>
</gene>
<protein>
    <submittedName>
        <fullName evidence="1">Uncharacterized protein</fullName>
    </submittedName>
</protein>
<keyword evidence="2" id="KW-1185">Reference proteome</keyword>
<organism evidence="1 2">
    <name type="scientific">Schistosoma mattheei</name>
    <dbReference type="NCBI Taxonomy" id="31246"/>
    <lineage>
        <taxon>Eukaryota</taxon>
        <taxon>Metazoa</taxon>
        <taxon>Spiralia</taxon>
        <taxon>Lophotrochozoa</taxon>
        <taxon>Platyhelminthes</taxon>
        <taxon>Trematoda</taxon>
        <taxon>Digenea</taxon>
        <taxon>Strigeidida</taxon>
        <taxon>Schistosomatoidea</taxon>
        <taxon>Schistosomatidae</taxon>
        <taxon>Schistosoma</taxon>
    </lineage>
</organism>
<dbReference type="EMBL" id="UZAL01026914">
    <property type="protein sequence ID" value="VDP27547.1"/>
    <property type="molecule type" value="Genomic_DNA"/>
</dbReference>
<sequence length="82" mass="9360">MDEPALMNPKHIQAAHIDLPTDVTIPEIGEIMMATREINRRKTTRPDDIPDQALKLDIEVNANILHVLFGKIWEEEHVPPTD</sequence>
<dbReference type="Proteomes" id="UP000269396">
    <property type="component" value="Unassembled WGS sequence"/>
</dbReference>